<proteinExistence type="inferred from homology"/>
<dbReference type="GO" id="GO:0016020">
    <property type="term" value="C:membrane"/>
    <property type="evidence" value="ECO:0007669"/>
    <property type="project" value="UniProtKB-SubCell"/>
</dbReference>
<evidence type="ECO:0000256" key="8">
    <source>
        <dbReference type="ARBA" id="ARBA00023136"/>
    </source>
</evidence>
<name>A0A0W0VRD0_9GAMM</name>
<feature type="transmembrane region" description="Helical" evidence="9">
    <location>
        <begin position="152"/>
        <end position="174"/>
    </location>
</feature>
<evidence type="ECO:0000256" key="6">
    <source>
        <dbReference type="ARBA" id="ARBA00022989"/>
    </source>
</evidence>
<dbReference type="GO" id="GO:0015297">
    <property type="term" value="F:antiporter activity"/>
    <property type="evidence" value="ECO:0007669"/>
    <property type="project" value="UniProtKB-KW"/>
</dbReference>
<dbReference type="InterPro" id="IPR006153">
    <property type="entry name" value="Cation/H_exchanger_TM"/>
</dbReference>
<feature type="transmembrane region" description="Helical" evidence="9">
    <location>
        <begin position="224"/>
        <end position="244"/>
    </location>
</feature>
<dbReference type="Gene3D" id="1.20.1530.20">
    <property type="match status" value="1"/>
</dbReference>
<keyword evidence="5 9" id="KW-0812">Transmembrane</keyword>
<evidence type="ECO:0000256" key="4">
    <source>
        <dbReference type="ARBA" id="ARBA00022449"/>
    </source>
</evidence>
<accession>A0A0W0VRD0</accession>
<dbReference type="GO" id="GO:1902600">
    <property type="term" value="P:proton transmembrane transport"/>
    <property type="evidence" value="ECO:0007669"/>
    <property type="project" value="InterPro"/>
</dbReference>
<evidence type="ECO:0000259" key="11">
    <source>
        <dbReference type="Pfam" id="PF02254"/>
    </source>
</evidence>
<gene>
    <name evidence="12" type="ORF">Llon_0449</name>
</gene>
<organism evidence="12 13">
    <name type="scientific">Legionella londiniensis</name>
    <dbReference type="NCBI Taxonomy" id="45068"/>
    <lineage>
        <taxon>Bacteria</taxon>
        <taxon>Pseudomonadati</taxon>
        <taxon>Pseudomonadota</taxon>
        <taxon>Gammaproteobacteria</taxon>
        <taxon>Legionellales</taxon>
        <taxon>Legionellaceae</taxon>
        <taxon>Legionella</taxon>
    </lineage>
</organism>
<evidence type="ECO:0000256" key="5">
    <source>
        <dbReference type="ARBA" id="ARBA00022692"/>
    </source>
</evidence>
<dbReference type="InterPro" id="IPR003148">
    <property type="entry name" value="RCK_N"/>
</dbReference>
<dbReference type="Pfam" id="PF02254">
    <property type="entry name" value="TrkA_N"/>
    <property type="match status" value="1"/>
</dbReference>
<evidence type="ECO:0000313" key="12">
    <source>
        <dbReference type="EMBL" id="KTD22575.1"/>
    </source>
</evidence>
<evidence type="ECO:0000313" key="13">
    <source>
        <dbReference type="Proteomes" id="UP000054997"/>
    </source>
</evidence>
<evidence type="ECO:0000256" key="2">
    <source>
        <dbReference type="ARBA" id="ARBA00005551"/>
    </source>
</evidence>
<dbReference type="RefSeq" id="WP_058528467.1">
    <property type="nucleotide sequence ID" value="NZ_CAAAHZ010000001.1"/>
</dbReference>
<evidence type="ECO:0000256" key="9">
    <source>
        <dbReference type="SAM" id="Phobius"/>
    </source>
</evidence>
<feature type="transmembrane region" description="Helical" evidence="9">
    <location>
        <begin position="12"/>
        <end position="31"/>
    </location>
</feature>
<keyword evidence="4" id="KW-0050">Antiport</keyword>
<comment type="caution">
    <text evidence="12">The sequence shown here is derived from an EMBL/GenBank/DDBJ whole genome shotgun (WGS) entry which is preliminary data.</text>
</comment>
<evidence type="ECO:0000256" key="3">
    <source>
        <dbReference type="ARBA" id="ARBA00022448"/>
    </source>
</evidence>
<evidence type="ECO:0000259" key="10">
    <source>
        <dbReference type="Pfam" id="PF00999"/>
    </source>
</evidence>
<dbReference type="InterPro" id="IPR038770">
    <property type="entry name" value="Na+/solute_symporter_sf"/>
</dbReference>
<feature type="transmembrane region" description="Helical" evidence="9">
    <location>
        <begin position="332"/>
        <end position="352"/>
    </location>
</feature>
<comment type="subcellular location">
    <subcellularLocation>
        <location evidence="1">Membrane</location>
        <topology evidence="1">Multi-pass membrane protein</topology>
    </subcellularLocation>
</comment>
<dbReference type="EMBL" id="LNYK01000007">
    <property type="protein sequence ID" value="KTD22575.1"/>
    <property type="molecule type" value="Genomic_DNA"/>
</dbReference>
<dbReference type="PATRIC" id="fig|45068.5.peg.482"/>
<protein>
    <submittedName>
        <fullName evidence="12">Putative sodium/hydrogen exchanger family protein</fullName>
    </submittedName>
</protein>
<comment type="similarity">
    <text evidence="2">Belongs to the monovalent cation:proton antiporter 2 (CPA2) transporter (TC 2.A.37) family.</text>
</comment>
<dbReference type="Gene3D" id="3.40.50.720">
    <property type="entry name" value="NAD(P)-binding Rossmann-like Domain"/>
    <property type="match status" value="1"/>
</dbReference>
<feature type="transmembrane region" description="Helical" evidence="9">
    <location>
        <begin position="120"/>
        <end position="140"/>
    </location>
</feature>
<dbReference type="GO" id="GO:0006813">
    <property type="term" value="P:potassium ion transport"/>
    <property type="evidence" value="ECO:0007669"/>
    <property type="project" value="InterPro"/>
</dbReference>
<dbReference type="PANTHER" id="PTHR42751">
    <property type="entry name" value="SODIUM/HYDROGEN EXCHANGER FAMILY/TRKA DOMAIN PROTEIN"/>
    <property type="match status" value="1"/>
</dbReference>
<dbReference type="STRING" id="45068.Llon_0449"/>
<dbReference type="OrthoDB" id="3418949at2"/>
<dbReference type="PANTHER" id="PTHR42751:SF3">
    <property type="entry name" value="SODIUM_GLUTAMATE SYMPORTER"/>
    <property type="match status" value="1"/>
</dbReference>
<evidence type="ECO:0000256" key="1">
    <source>
        <dbReference type="ARBA" id="ARBA00004141"/>
    </source>
</evidence>
<reference evidence="12 13" key="1">
    <citation type="submission" date="2015-11" db="EMBL/GenBank/DDBJ databases">
        <title>Genomic analysis of 38 Legionella species identifies large and diverse effector repertoires.</title>
        <authorList>
            <person name="Burstein D."/>
            <person name="Amaro F."/>
            <person name="Zusman T."/>
            <person name="Lifshitz Z."/>
            <person name="Cohen O."/>
            <person name="Gilbert J.A."/>
            <person name="Pupko T."/>
            <person name="Shuman H.A."/>
            <person name="Segal G."/>
        </authorList>
    </citation>
    <scope>NUCLEOTIDE SEQUENCE [LARGE SCALE GENOMIC DNA]</scope>
    <source>
        <strain evidence="12 13">ATCC 49505</strain>
    </source>
</reference>
<feature type="transmembrane region" description="Helical" evidence="9">
    <location>
        <begin position="89"/>
        <end position="114"/>
    </location>
</feature>
<keyword evidence="6 9" id="KW-1133">Transmembrane helix</keyword>
<evidence type="ECO:0000256" key="7">
    <source>
        <dbReference type="ARBA" id="ARBA00023065"/>
    </source>
</evidence>
<feature type="transmembrane region" description="Helical" evidence="9">
    <location>
        <begin position="186"/>
        <end position="212"/>
    </location>
</feature>
<feature type="domain" description="Cation/H+ exchanger transmembrane" evidence="10">
    <location>
        <begin position="19"/>
        <end position="379"/>
    </location>
</feature>
<feature type="transmembrane region" description="Helical" evidence="9">
    <location>
        <begin position="36"/>
        <end position="54"/>
    </location>
</feature>
<keyword evidence="7" id="KW-0406">Ion transport</keyword>
<dbReference type="AlphaFoldDB" id="A0A0W0VRD0"/>
<keyword evidence="3" id="KW-0813">Transport</keyword>
<keyword evidence="13" id="KW-1185">Reference proteome</keyword>
<keyword evidence="8 9" id="KW-0472">Membrane</keyword>
<dbReference type="InterPro" id="IPR036291">
    <property type="entry name" value="NAD(P)-bd_dom_sf"/>
</dbReference>
<dbReference type="Proteomes" id="UP000054997">
    <property type="component" value="Unassembled WGS sequence"/>
</dbReference>
<dbReference type="SUPFAM" id="SSF51735">
    <property type="entry name" value="NAD(P)-binding Rossmann-fold domains"/>
    <property type="match status" value="1"/>
</dbReference>
<feature type="transmembrane region" description="Helical" evidence="9">
    <location>
        <begin position="60"/>
        <end position="77"/>
    </location>
</feature>
<dbReference type="Pfam" id="PF00999">
    <property type="entry name" value="Na_H_Exchanger"/>
    <property type="match status" value="1"/>
</dbReference>
<feature type="transmembrane region" description="Helical" evidence="9">
    <location>
        <begin position="364"/>
        <end position="382"/>
    </location>
</feature>
<sequence length="561" mass="61533">MNLTVLAATPFYELSALLLITTVIGFFSLLLRQPMIVSFILAGILAGPDFLAIVQSYAHIELLAELGIAVLLFLVGLKLDIQLIRTLGLVSLATGIGQVVFTAIIGSFIAIALGMDLINALYVGVALTFSSTIIIVKLLSDKREVDSLHGRIAIGFLIVQDILVVLAMIVLSGFGLGIENTEHLGLYINLALMMLYALAVLVFLWLFIRYLATPLVNSIAHSHELLIIFAIGWATLLASLGDYLGFSKELGGLLAGISLASTPFRDAIAARLSSVRDFLLLFFFISLGAQLDLNQLENQVWPGIVFSLFVLIGNPLIVLIITGYIGYRKRTGFLAGLTVAQISEFSLIFMAMGVKLGHANLDSLGLVTLVGLITIAVSVYMITYSHTLYRWLEPFLSPFERRFPYREEEGAEKKIIQNTFDIIIFGLGRYGQAIAERLIQNDFKVLAVDFNPEVVSEWRKNGKYALYGDATDIEFFAALPLQNVQWVVCAIPQQPTGLTHEDPRILLIDGLITHHYKGKIAVSAQYASQVVPLQKKGADLVFLPFSDAAARAVERMMSFNG</sequence>
<feature type="domain" description="RCK N-terminal" evidence="11">
    <location>
        <begin position="422"/>
        <end position="544"/>
    </location>
</feature>
<feature type="transmembrane region" description="Helical" evidence="9">
    <location>
        <begin position="303"/>
        <end position="325"/>
    </location>
</feature>